<comment type="caution">
    <text evidence="1">The sequence shown here is derived from an EMBL/GenBank/DDBJ whole genome shotgun (WGS) entry which is preliminary data.</text>
</comment>
<evidence type="ECO:0000313" key="2">
    <source>
        <dbReference type="Proteomes" id="UP000177943"/>
    </source>
</evidence>
<dbReference type="AlphaFoldDB" id="A0A1G2MSV8"/>
<accession>A0A1G2MSV8</accession>
<gene>
    <name evidence="1" type="ORF">A3D56_02700</name>
</gene>
<proteinExistence type="predicted"/>
<protein>
    <submittedName>
        <fullName evidence="1">Uncharacterized protein</fullName>
    </submittedName>
</protein>
<dbReference type="Proteomes" id="UP000177943">
    <property type="component" value="Unassembled WGS sequence"/>
</dbReference>
<evidence type="ECO:0000313" key="1">
    <source>
        <dbReference type="EMBL" id="OHA26814.1"/>
    </source>
</evidence>
<organism evidence="1 2">
    <name type="scientific">Candidatus Taylorbacteria bacterium RIFCSPHIGHO2_02_FULL_45_35</name>
    <dbReference type="NCBI Taxonomy" id="1802311"/>
    <lineage>
        <taxon>Bacteria</taxon>
        <taxon>Candidatus Tayloriibacteriota</taxon>
    </lineage>
</organism>
<sequence>MDNRHRRMLKRITRLIRKRDGRERVDELRKELRENVFEAMAKETICQLIGREKLRKRMVFLLFHPRYILPYLLRLRS</sequence>
<dbReference type="EMBL" id="MHRP01000026">
    <property type="protein sequence ID" value="OHA26814.1"/>
    <property type="molecule type" value="Genomic_DNA"/>
</dbReference>
<name>A0A1G2MSV8_9BACT</name>
<reference evidence="1 2" key="1">
    <citation type="journal article" date="2016" name="Nat. Commun.">
        <title>Thousands of microbial genomes shed light on interconnected biogeochemical processes in an aquifer system.</title>
        <authorList>
            <person name="Anantharaman K."/>
            <person name="Brown C.T."/>
            <person name="Hug L.A."/>
            <person name="Sharon I."/>
            <person name="Castelle C.J."/>
            <person name="Probst A.J."/>
            <person name="Thomas B.C."/>
            <person name="Singh A."/>
            <person name="Wilkins M.J."/>
            <person name="Karaoz U."/>
            <person name="Brodie E.L."/>
            <person name="Williams K.H."/>
            <person name="Hubbard S.S."/>
            <person name="Banfield J.F."/>
        </authorList>
    </citation>
    <scope>NUCLEOTIDE SEQUENCE [LARGE SCALE GENOMIC DNA]</scope>
</reference>